<organism evidence="2 3">
    <name type="scientific">Myxococcus fulvus</name>
    <dbReference type="NCBI Taxonomy" id="33"/>
    <lineage>
        <taxon>Bacteria</taxon>
        <taxon>Pseudomonadati</taxon>
        <taxon>Myxococcota</taxon>
        <taxon>Myxococcia</taxon>
        <taxon>Myxococcales</taxon>
        <taxon>Cystobacterineae</taxon>
        <taxon>Myxococcaceae</taxon>
        <taxon>Myxococcus</taxon>
    </lineage>
</organism>
<accession>A0ABY1CSN3</accession>
<dbReference type="PANTHER" id="PTHR38479">
    <property type="entry name" value="LMO0824 PROTEIN"/>
    <property type="match status" value="1"/>
</dbReference>
<comment type="caution">
    <text evidence="2">The sequence shown here is derived from an EMBL/GenBank/DDBJ whole genome shotgun (WGS) entry which is preliminary data.</text>
</comment>
<proteinExistence type="predicted"/>
<reference evidence="2 3" key="1">
    <citation type="submission" date="2016-10" db="EMBL/GenBank/DDBJ databases">
        <authorList>
            <person name="Varghese N."/>
            <person name="Submissions S."/>
        </authorList>
    </citation>
    <scope>NUCLEOTIDE SEQUENCE [LARGE SCALE GENOMIC DNA]</scope>
    <source>
        <strain evidence="2 3">DSM 16525</strain>
    </source>
</reference>
<dbReference type="GO" id="GO:0003677">
    <property type="term" value="F:DNA binding"/>
    <property type="evidence" value="ECO:0007669"/>
    <property type="project" value="UniProtKB-KW"/>
</dbReference>
<keyword evidence="2" id="KW-0238">DNA-binding</keyword>
<dbReference type="EMBL" id="FOIB01000011">
    <property type="protein sequence ID" value="SEU36256.1"/>
    <property type="molecule type" value="Genomic_DNA"/>
</dbReference>
<sequence length="390" mass="44183">MPSRRKQSSPRASVPRGDAKSALAPVLTTRELNRALLARQFLLRRTRESVPHVLEHLVGLQAQAGNAPYLGLWTRMEDFQLEDLTRRYEQREVVRATLLRSTQHLVTARDYQSLRPALQPVLDRMFNHSAYPRELAGLDMDALLAEGRRLLSREPLSSVELGRRLQARWPERDAQSLAFVVRVAESLVTVPPFGTWGVGGEVTFTPSASWLGAPLEPALALESLVRRYLGAFGPASVKDMQHWSGFVRLGEVFERMRAELRVFRDEQGVELFDLPDAPRPDGDTPVPVRFVPEFDNLLLSHSDRARIISEPHRKRVFTVNGIIRPTVLVDGFVRGMWKLKWEKTRVTLHVSPFARLTREDRDALTQEGLRLLAFAAAEASEHDVRFAPVS</sequence>
<dbReference type="InterPro" id="IPR009351">
    <property type="entry name" value="AlkZ-like"/>
</dbReference>
<evidence type="ECO:0000313" key="3">
    <source>
        <dbReference type="Proteomes" id="UP000183760"/>
    </source>
</evidence>
<dbReference type="Pfam" id="PF06224">
    <property type="entry name" value="AlkZ-like"/>
    <property type="match status" value="1"/>
</dbReference>
<dbReference type="PANTHER" id="PTHR38479:SF2">
    <property type="entry name" value="WINGED HELIX DNA-BINDING DOMAIN-CONTAINING PROTEIN"/>
    <property type="match status" value="1"/>
</dbReference>
<evidence type="ECO:0000313" key="2">
    <source>
        <dbReference type="EMBL" id="SEU36256.1"/>
    </source>
</evidence>
<gene>
    <name evidence="2" type="ORF">SAMN05443572_111137</name>
</gene>
<evidence type="ECO:0000256" key="1">
    <source>
        <dbReference type="SAM" id="MobiDB-lite"/>
    </source>
</evidence>
<name>A0ABY1CSN3_MYXFU</name>
<dbReference type="Proteomes" id="UP000183760">
    <property type="component" value="Unassembled WGS sequence"/>
</dbReference>
<keyword evidence="3" id="KW-1185">Reference proteome</keyword>
<protein>
    <submittedName>
        <fullName evidence="2">Winged helix DNA-binding domain-containing protein</fullName>
    </submittedName>
</protein>
<feature type="region of interest" description="Disordered" evidence="1">
    <location>
        <begin position="1"/>
        <end position="22"/>
    </location>
</feature>
<dbReference type="RefSeq" id="WP_245772560.1">
    <property type="nucleotide sequence ID" value="NZ_BJXR01000068.1"/>
</dbReference>